<dbReference type="OrthoDB" id="883203at2"/>
<proteinExistence type="predicted"/>
<feature type="domain" description="DUF4142" evidence="2">
    <location>
        <begin position="37"/>
        <end position="172"/>
    </location>
</feature>
<dbReference type="InterPro" id="IPR012347">
    <property type="entry name" value="Ferritin-like"/>
</dbReference>
<dbReference type="RefSeq" id="WP_146897318.1">
    <property type="nucleotide sequence ID" value="NZ_BJYS01000010.1"/>
</dbReference>
<accession>A0A512AWK0</accession>
<comment type="caution">
    <text evidence="3">The sequence shown here is derived from an EMBL/GenBank/DDBJ whole genome shotgun (WGS) entry which is preliminary data.</text>
</comment>
<dbReference type="Pfam" id="PF13628">
    <property type="entry name" value="DUF4142"/>
    <property type="match status" value="1"/>
</dbReference>
<keyword evidence="4" id="KW-1185">Reference proteome</keyword>
<evidence type="ECO:0000256" key="1">
    <source>
        <dbReference type="SAM" id="SignalP"/>
    </source>
</evidence>
<dbReference type="InterPro" id="IPR025419">
    <property type="entry name" value="DUF4142"/>
</dbReference>
<gene>
    <name evidence="3" type="ORF">AAE02nite_17600</name>
</gene>
<evidence type="ECO:0000259" key="2">
    <source>
        <dbReference type="Pfam" id="PF13628"/>
    </source>
</evidence>
<dbReference type="PROSITE" id="PS51257">
    <property type="entry name" value="PROKAR_LIPOPROTEIN"/>
    <property type="match status" value="1"/>
</dbReference>
<evidence type="ECO:0000313" key="3">
    <source>
        <dbReference type="EMBL" id="GEO04096.1"/>
    </source>
</evidence>
<evidence type="ECO:0000313" key="4">
    <source>
        <dbReference type="Proteomes" id="UP000321532"/>
    </source>
</evidence>
<dbReference type="PANTHER" id="PTHR38593:SF1">
    <property type="entry name" value="BLR2558 PROTEIN"/>
    <property type="match status" value="1"/>
</dbReference>
<keyword evidence="1" id="KW-0732">Signal</keyword>
<feature type="chain" id="PRO_5021914352" description="DUF4142 domain-containing protein" evidence="1">
    <location>
        <begin position="23"/>
        <end position="177"/>
    </location>
</feature>
<dbReference type="AlphaFoldDB" id="A0A512AWK0"/>
<reference evidence="3 4" key="1">
    <citation type="submission" date="2019-07" db="EMBL/GenBank/DDBJ databases">
        <title>Whole genome shotgun sequence of Adhaeribacter aerolatus NBRC 106133.</title>
        <authorList>
            <person name="Hosoyama A."/>
            <person name="Uohara A."/>
            <person name="Ohji S."/>
            <person name="Ichikawa N."/>
        </authorList>
    </citation>
    <scope>NUCLEOTIDE SEQUENCE [LARGE SCALE GENOMIC DNA]</scope>
    <source>
        <strain evidence="3 4">NBRC 106133</strain>
    </source>
</reference>
<name>A0A512AWK0_9BACT</name>
<dbReference type="EMBL" id="BJYS01000010">
    <property type="protein sequence ID" value="GEO04096.1"/>
    <property type="molecule type" value="Genomic_DNA"/>
</dbReference>
<protein>
    <recommendedName>
        <fullName evidence="2">DUF4142 domain-containing protein</fullName>
    </recommendedName>
</protein>
<dbReference type="Proteomes" id="UP000321532">
    <property type="component" value="Unassembled WGS sequence"/>
</dbReference>
<sequence>MNKLLLRRKILFLLLAALGATSCDDDDDDNDPKLTVQEFMQQAAASDMFEITTGGLAAQKGVMAEVKTFGAMLVTDHTKSSAELRTLATQKNVALPNPVPLPADKQQKVTTLQGQNGSAFDRQFAQMQVDAHEEAIDLFEDADEDITDTEVQAFVDKTLPVLRMHLQEAKKLEDMTD</sequence>
<organism evidence="3 4">
    <name type="scientific">Adhaeribacter aerolatus</name>
    <dbReference type="NCBI Taxonomy" id="670289"/>
    <lineage>
        <taxon>Bacteria</taxon>
        <taxon>Pseudomonadati</taxon>
        <taxon>Bacteroidota</taxon>
        <taxon>Cytophagia</taxon>
        <taxon>Cytophagales</taxon>
        <taxon>Hymenobacteraceae</taxon>
        <taxon>Adhaeribacter</taxon>
    </lineage>
</organism>
<dbReference type="Gene3D" id="1.20.1260.10">
    <property type="match status" value="1"/>
</dbReference>
<feature type="signal peptide" evidence="1">
    <location>
        <begin position="1"/>
        <end position="22"/>
    </location>
</feature>
<dbReference type="PANTHER" id="PTHR38593">
    <property type="entry name" value="BLR2558 PROTEIN"/>
    <property type="match status" value="1"/>
</dbReference>